<keyword evidence="2" id="KW-1185">Reference proteome</keyword>
<evidence type="ECO:0000313" key="1">
    <source>
        <dbReference type="EMBL" id="KLT44770.1"/>
    </source>
</evidence>
<dbReference type="Proteomes" id="UP000053611">
    <property type="component" value="Unassembled WGS sequence"/>
</dbReference>
<reference evidence="1 2" key="1">
    <citation type="submission" date="2015-03" db="EMBL/GenBank/DDBJ databases">
        <title>Genomics and transcriptomics of the oil-accumulating basidiomycete yeast T. oleaginosus allow insights into substrate utilization and the diverse evolutionary trajectories of mating systems in fungi.</title>
        <authorList>
            <consortium name="DOE Joint Genome Institute"/>
            <person name="Kourist R."/>
            <person name="Kracht O."/>
            <person name="Bracharz F."/>
            <person name="Lipzen A."/>
            <person name="Nolan M."/>
            <person name="Ohm R."/>
            <person name="Grigoriev I."/>
            <person name="Sun S."/>
            <person name="Heitman J."/>
            <person name="Bruck T."/>
            <person name="Nowrousian M."/>
        </authorList>
    </citation>
    <scope>NUCLEOTIDE SEQUENCE [LARGE SCALE GENOMIC DNA]</scope>
    <source>
        <strain evidence="1 2">IBC0246</strain>
    </source>
</reference>
<dbReference type="Gene3D" id="2.60.120.330">
    <property type="entry name" value="B-lactam Antibiotic, Isopenicillin N Synthase, Chain"/>
    <property type="match status" value="1"/>
</dbReference>
<dbReference type="AlphaFoldDB" id="A0A0J0XUM0"/>
<dbReference type="OrthoDB" id="438224at2759"/>
<name>A0A0J0XUM0_9TREE</name>
<proteinExistence type="predicted"/>
<organism evidence="1 2">
    <name type="scientific">Cutaneotrichosporon oleaginosum</name>
    <dbReference type="NCBI Taxonomy" id="879819"/>
    <lineage>
        <taxon>Eukaryota</taxon>
        <taxon>Fungi</taxon>
        <taxon>Dikarya</taxon>
        <taxon>Basidiomycota</taxon>
        <taxon>Agaricomycotina</taxon>
        <taxon>Tremellomycetes</taxon>
        <taxon>Trichosporonales</taxon>
        <taxon>Trichosporonaceae</taxon>
        <taxon>Cutaneotrichosporon</taxon>
    </lineage>
</organism>
<dbReference type="InterPro" id="IPR027443">
    <property type="entry name" value="IPNS-like_sf"/>
</dbReference>
<evidence type="ECO:0000313" key="2">
    <source>
        <dbReference type="Proteomes" id="UP000053611"/>
    </source>
</evidence>
<accession>A0A0J0XUM0</accession>
<dbReference type="EMBL" id="KQ087185">
    <property type="protein sequence ID" value="KLT44770.1"/>
    <property type="molecule type" value="Genomic_DNA"/>
</dbReference>
<dbReference type="PANTHER" id="PTHR48420">
    <property type="entry name" value="NON-HAEM DIOXYGENASE N-TERMINAL DOMAIN-CONTAINING PROTEIN"/>
    <property type="match status" value="1"/>
</dbReference>
<protein>
    <submittedName>
        <fullName evidence="1">Clavaminate synthase-like protein</fullName>
    </submittedName>
</protein>
<gene>
    <name evidence="1" type="ORF">CC85DRAFT_300313</name>
</gene>
<dbReference type="STRING" id="879819.A0A0J0XUM0"/>
<dbReference type="SUPFAM" id="SSF51197">
    <property type="entry name" value="Clavaminate synthase-like"/>
    <property type="match status" value="1"/>
</dbReference>
<dbReference type="PANTHER" id="PTHR48420:SF1">
    <property type="entry name" value="NON-HAEM DIOXYGENASE N-TERMINAL DOMAIN-CONTAINING PROTEIN"/>
    <property type="match status" value="1"/>
</dbReference>
<sequence>MAVRISYNALRADPASLKDALQAGLGSQPGALGIVLIEDLPDSYPALRTRLLRHAAALAALPEPAKRRLESPETTYSFGWSHGKEVMNGRPDTAKGSFYANPLTDRACVSAPKRARYPEYFADNIWPDAAFAAAFKALGALVAHVGIALADACDATGLAPRPIAPLIKASQCHKARLLHYFPAPARGGDDACGTHIDHSLLTALCSALYLQPRGGELVPVPPPSADAGLWIYPRGSAHAVKVQIPADCLAFQTGEALQVLSEGRLAATPHYVSGGTGSTDVSRETFAFFLQPDVDDVISAQGETFGQFTKRVLARHYSAPA</sequence>